<organism evidence="2 3">
    <name type="scientific">Devosia geojensis</name>
    <dbReference type="NCBI Taxonomy" id="443610"/>
    <lineage>
        <taxon>Bacteria</taxon>
        <taxon>Pseudomonadati</taxon>
        <taxon>Pseudomonadota</taxon>
        <taxon>Alphaproteobacteria</taxon>
        <taxon>Hyphomicrobiales</taxon>
        <taxon>Devosiaceae</taxon>
        <taxon>Devosia</taxon>
    </lineage>
</organism>
<dbReference type="InterPro" id="IPR036291">
    <property type="entry name" value="NAD(P)-bd_dom_sf"/>
</dbReference>
<dbReference type="CDD" id="cd08946">
    <property type="entry name" value="SDR_e"/>
    <property type="match status" value="1"/>
</dbReference>
<dbReference type="InterPro" id="IPR050177">
    <property type="entry name" value="Lipid_A_modif_metabolic_enz"/>
</dbReference>
<feature type="domain" description="NAD-dependent epimerase/dehydratase" evidence="1">
    <location>
        <begin position="3"/>
        <end position="212"/>
    </location>
</feature>
<comment type="caution">
    <text evidence="2">The sequence shown here is derived from an EMBL/GenBank/DDBJ whole genome shotgun (WGS) entry which is preliminary data.</text>
</comment>
<dbReference type="PANTHER" id="PTHR43245:SF55">
    <property type="entry name" value="NAD(P)-BINDING DOMAIN-CONTAINING PROTEIN"/>
    <property type="match status" value="1"/>
</dbReference>
<proteinExistence type="predicted"/>
<dbReference type="PANTHER" id="PTHR43245">
    <property type="entry name" value="BIFUNCTIONAL POLYMYXIN RESISTANCE PROTEIN ARNA"/>
    <property type="match status" value="1"/>
</dbReference>
<evidence type="ECO:0000313" key="2">
    <source>
        <dbReference type="EMBL" id="KKB06746.1"/>
    </source>
</evidence>
<accession>A0A0F5FD23</accession>
<dbReference type="STRING" id="443610.VE25_21525"/>
<name>A0A0F5FD23_9HYPH</name>
<dbReference type="Gene3D" id="3.40.50.720">
    <property type="entry name" value="NAD(P)-binding Rossmann-like Domain"/>
    <property type="match status" value="1"/>
</dbReference>
<dbReference type="OrthoDB" id="9771073at2"/>
<protein>
    <recommendedName>
        <fullName evidence="1">NAD-dependent epimerase/dehydratase domain-containing protein</fullName>
    </recommendedName>
</protein>
<dbReference type="AlphaFoldDB" id="A0A0F5FD23"/>
<sequence length="286" mass="30554">MRIVVSGGAGRVGRFVIEELAAAGHEVTSMDLAPAPSRNPDIGYMLGDVSRAEDVYGTLGFARAEAMVHLAAWSDPGIVSDTKTYADNVGATFNVLDAAEKLGVRRVILASSAQVYGFAEHAPAFAPVTEDHPLRPLNSYALSKIAGEDAAAYFARRGLSVLSLRIMGARAPQDMKAEIARARMQPARERFLLWTRVDARDIAIGCRQAVEQADVDSGVYNLSGAENVFGEETCALFAAHSPGTDRTALPPGTASGFSSAKARKAFGYEPIYVWGPDVDHWPVAEN</sequence>
<reference evidence="2 3" key="1">
    <citation type="submission" date="2015-03" db="EMBL/GenBank/DDBJ databases">
        <authorList>
            <person name="Hassan Y.I."/>
            <person name="Lepp D."/>
            <person name="Li X.-Z."/>
            <person name="Zhou T."/>
        </authorList>
    </citation>
    <scope>NUCLEOTIDE SEQUENCE [LARGE SCALE GENOMIC DNA]</scope>
    <source>
        <strain evidence="2 3">BD-c194</strain>
    </source>
</reference>
<gene>
    <name evidence="2" type="ORF">VE25_21525</name>
</gene>
<keyword evidence="3" id="KW-1185">Reference proteome</keyword>
<dbReference type="InterPro" id="IPR001509">
    <property type="entry name" value="Epimerase_deHydtase"/>
</dbReference>
<dbReference type="Proteomes" id="UP000033632">
    <property type="component" value="Unassembled WGS sequence"/>
</dbReference>
<dbReference type="Pfam" id="PF01370">
    <property type="entry name" value="Epimerase"/>
    <property type="match status" value="1"/>
</dbReference>
<dbReference type="SUPFAM" id="SSF51735">
    <property type="entry name" value="NAD(P)-binding Rossmann-fold domains"/>
    <property type="match status" value="1"/>
</dbReference>
<evidence type="ECO:0000313" key="3">
    <source>
        <dbReference type="Proteomes" id="UP000033632"/>
    </source>
</evidence>
<evidence type="ECO:0000259" key="1">
    <source>
        <dbReference type="Pfam" id="PF01370"/>
    </source>
</evidence>
<dbReference type="RefSeq" id="WP_046110740.1">
    <property type="nucleotide sequence ID" value="NZ_JZEX01000207.1"/>
</dbReference>
<dbReference type="EMBL" id="JZEX01000207">
    <property type="protein sequence ID" value="KKB06746.1"/>
    <property type="molecule type" value="Genomic_DNA"/>
</dbReference>
<dbReference type="PATRIC" id="fig|443610.3.peg.3549"/>